<dbReference type="Proteomes" id="UP001556040">
    <property type="component" value="Unassembled WGS sequence"/>
</dbReference>
<gene>
    <name evidence="2" type="ORF">AB1471_04370</name>
</gene>
<feature type="transmembrane region" description="Helical" evidence="1">
    <location>
        <begin position="5"/>
        <end position="22"/>
    </location>
</feature>
<evidence type="ECO:0000313" key="2">
    <source>
        <dbReference type="EMBL" id="MEW9501037.1"/>
    </source>
</evidence>
<keyword evidence="1" id="KW-0472">Membrane</keyword>
<keyword evidence="1" id="KW-0812">Transmembrane</keyword>
<organism evidence="2 3">
    <name type="scientific">Jeotgalibacillus marinus</name>
    <dbReference type="NCBI Taxonomy" id="86667"/>
    <lineage>
        <taxon>Bacteria</taxon>
        <taxon>Bacillati</taxon>
        <taxon>Bacillota</taxon>
        <taxon>Bacilli</taxon>
        <taxon>Bacillales</taxon>
        <taxon>Caryophanaceae</taxon>
        <taxon>Jeotgalibacillus</taxon>
    </lineage>
</organism>
<feature type="transmembrane region" description="Helical" evidence="1">
    <location>
        <begin position="54"/>
        <end position="75"/>
    </location>
</feature>
<accession>A0ABV3Q122</accession>
<keyword evidence="1" id="KW-1133">Transmembrane helix</keyword>
<protein>
    <submittedName>
        <fullName evidence="2">Uncharacterized protein</fullName>
    </submittedName>
</protein>
<reference evidence="2 3" key="1">
    <citation type="journal article" date="1979" name="Int. J. Syst. Evol. Microbiol.">
        <title>Bacillus globisporus subsp. marinus subsp. nov.</title>
        <authorList>
            <person name="Liu H."/>
        </authorList>
    </citation>
    <scope>NUCLEOTIDE SEQUENCE [LARGE SCALE GENOMIC DNA]</scope>
    <source>
        <strain evidence="2 3">DSM 1297</strain>
    </source>
</reference>
<feature type="transmembrane region" description="Helical" evidence="1">
    <location>
        <begin position="28"/>
        <end position="47"/>
    </location>
</feature>
<proteinExistence type="predicted"/>
<comment type="caution">
    <text evidence="2">The sequence shown here is derived from an EMBL/GenBank/DDBJ whole genome shotgun (WGS) entry which is preliminary data.</text>
</comment>
<dbReference type="RefSeq" id="WP_367778376.1">
    <property type="nucleotide sequence ID" value="NZ_JBFMIA010000002.1"/>
</dbReference>
<name>A0ABV3Q122_9BACL</name>
<keyword evidence="3" id="KW-1185">Reference proteome</keyword>
<evidence type="ECO:0000313" key="3">
    <source>
        <dbReference type="Proteomes" id="UP001556040"/>
    </source>
</evidence>
<evidence type="ECO:0000256" key="1">
    <source>
        <dbReference type="SAM" id="Phobius"/>
    </source>
</evidence>
<dbReference type="EMBL" id="JBFMIA010000002">
    <property type="protein sequence ID" value="MEW9501037.1"/>
    <property type="molecule type" value="Genomic_DNA"/>
</dbReference>
<sequence length="80" mass="8937">MKKIILVLFLLANLFFIGNLLISSDPMLHFWGVLFIIGIIVPGVLLSKGEYLTLSLVVLFTNLGSFGLFLFLYFLTNLIG</sequence>